<name>A0ABD2NXS1_9CUCU</name>
<feature type="region of interest" description="Disordered" evidence="1">
    <location>
        <begin position="1"/>
        <end position="48"/>
    </location>
</feature>
<dbReference type="EMBL" id="JABFTP020000144">
    <property type="protein sequence ID" value="KAL3283166.1"/>
    <property type="molecule type" value="Genomic_DNA"/>
</dbReference>
<reference evidence="2 3" key="1">
    <citation type="journal article" date="2021" name="BMC Biol.">
        <title>Horizontally acquired antibacterial genes associated with adaptive radiation of ladybird beetles.</title>
        <authorList>
            <person name="Li H.S."/>
            <person name="Tang X.F."/>
            <person name="Huang Y.H."/>
            <person name="Xu Z.Y."/>
            <person name="Chen M.L."/>
            <person name="Du X.Y."/>
            <person name="Qiu B.Y."/>
            <person name="Chen P.T."/>
            <person name="Zhang W."/>
            <person name="Slipinski A."/>
            <person name="Escalona H.E."/>
            <person name="Waterhouse R.M."/>
            <person name="Zwick A."/>
            <person name="Pang H."/>
        </authorList>
    </citation>
    <scope>NUCLEOTIDE SEQUENCE [LARGE SCALE GENOMIC DNA]</scope>
    <source>
        <strain evidence="2">SYSU2018</strain>
    </source>
</reference>
<sequence>MSAHPKTSRECTERRGRQRKRSFHGNQHTRSESSVSEDDGGGSAKKLSTATSENIIVNPLHCYRLIEFFIVFTALSKILICRQCKQKVNFLEAGKRGQFTLAVNCHCGSKQINSRPLLNTGF</sequence>
<accession>A0ABD2NXS1</accession>
<keyword evidence="3" id="KW-1185">Reference proteome</keyword>
<organism evidence="2 3">
    <name type="scientific">Cryptolaemus montrouzieri</name>
    <dbReference type="NCBI Taxonomy" id="559131"/>
    <lineage>
        <taxon>Eukaryota</taxon>
        <taxon>Metazoa</taxon>
        <taxon>Ecdysozoa</taxon>
        <taxon>Arthropoda</taxon>
        <taxon>Hexapoda</taxon>
        <taxon>Insecta</taxon>
        <taxon>Pterygota</taxon>
        <taxon>Neoptera</taxon>
        <taxon>Endopterygota</taxon>
        <taxon>Coleoptera</taxon>
        <taxon>Polyphaga</taxon>
        <taxon>Cucujiformia</taxon>
        <taxon>Coccinelloidea</taxon>
        <taxon>Coccinellidae</taxon>
        <taxon>Scymninae</taxon>
        <taxon>Scymnini</taxon>
        <taxon>Cryptolaemus</taxon>
    </lineage>
</organism>
<comment type="caution">
    <text evidence="2">The sequence shown here is derived from an EMBL/GenBank/DDBJ whole genome shotgun (WGS) entry which is preliminary data.</text>
</comment>
<gene>
    <name evidence="2" type="ORF">HHI36_006318</name>
</gene>
<protein>
    <submittedName>
        <fullName evidence="2">Uncharacterized protein</fullName>
    </submittedName>
</protein>
<dbReference type="AlphaFoldDB" id="A0ABD2NXS1"/>
<evidence type="ECO:0000313" key="3">
    <source>
        <dbReference type="Proteomes" id="UP001516400"/>
    </source>
</evidence>
<dbReference type="Proteomes" id="UP001516400">
    <property type="component" value="Unassembled WGS sequence"/>
</dbReference>
<evidence type="ECO:0000313" key="2">
    <source>
        <dbReference type="EMBL" id="KAL3283166.1"/>
    </source>
</evidence>
<evidence type="ECO:0000256" key="1">
    <source>
        <dbReference type="SAM" id="MobiDB-lite"/>
    </source>
</evidence>
<proteinExistence type="predicted"/>